<sequence>MSQGFCIEVFGPFACFTRPEMKVERVSYDAITPSAARAIFDAILWKPAIAWQVRRIEVCEPIRWISVRRNEVGAVAPVGAVRSAMNGNALLALNIEENRQQRAGLLLRDVRYRLHGRFELTDKAGEGDTAAKFAAMFERRARNGQCFNQPYLGTREFSCGFRLVDPPAEPFQPASELMGERDLGWMLYDLDYGLPPHEAPSPLFFRAVMRDGVIAVPARDSEEVRG</sequence>
<evidence type="ECO:0000256" key="2">
    <source>
        <dbReference type="PIRNR" id="PIRNR029950"/>
    </source>
</evidence>
<evidence type="ECO:0000313" key="3">
    <source>
        <dbReference type="EMBL" id="MEJ1248600.1"/>
    </source>
</evidence>
<comment type="caution">
    <text evidence="3">The sequence shown here is derived from an EMBL/GenBank/DDBJ whole genome shotgun (WGS) entry which is preliminary data.</text>
</comment>
<comment type="function">
    <text evidence="2">CRISPR (clustered regularly interspaced short palindromic repeat) is an adaptive immune system that provides protection against mobile genetic elements (viruses, transposable elements and conjugative plasmids). CRISPR clusters contain spacers, sequences complementary to antecedent mobile elements, and target invading nucleic acids. CRISPR clusters are transcribed and processed into CRISPR RNA (crRNA).</text>
</comment>
<evidence type="ECO:0000256" key="1">
    <source>
        <dbReference type="ARBA" id="ARBA00023118"/>
    </source>
</evidence>
<dbReference type="EMBL" id="JBBDHC010000003">
    <property type="protein sequence ID" value="MEJ1248600.1"/>
    <property type="molecule type" value="Genomic_DNA"/>
</dbReference>
<dbReference type="RefSeq" id="WP_337334320.1">
    <property type="nucleotide sequence ID" value="NZ_JBBDHC010000003.1"/>
</dbReference>
<dbReference type="CDD" id="cd09752">
    <property type="entry name" value="Cas5_I-C"/>
    <property type="match status" value="1"/>
</dbReference>
<protein>
    <recommendedName>
        <fullName evidence="2">pre-crRNA processing endonuclease</fullName>
        <ecNumber evidence="2">3.1.-.-</ecNumber>
    </recommendedName>
</protein>
<organism evidence="3 4">
    <name type="scientific">Denitratimonas tolerans</name>
    <dbReference type="NCBI Taxonomy" id="1338420"/>
    <lineage>
        <taxon>Bacteria</taxon>
        <taxon>Pseudomonadati</taxon>
        <taxon>Pseudomonadota</taxon>
        <taxon>Gammaproteobacteria</taxon>
        <taxon>Lysobacterales</taxon>
        <taxon>Lysobacteraceae</taxon>
        <taxon>Denitratimonas</taxon>
    </lineage>
</organism>
<dbReference type="GO" id="GO:0043571">
    <property type="term" value="P:maintenance of CRISPR repeat elements"/>
    <property type="evidence" value="ECO:0007669"/>
    <property type="project" value="UniProtKB-UniRule"/>
</dbReference>
<dbReference type="GO" id="GO:0004519">
    <property type="term" value="F:endonuclease activity"/>
    <property type="evidence" value="ECO:0007669"/>
    <property type="project" value="UniProtKB-UniRule"/>
</dbReference>
<comment type="similarity">
    <text evidence="2">Belongs to the CRISPR-associated protein Cas5 family. Subtype I-C/Dvulg subfamily.</text>
</comment>
<keyword evidence="2" id="KW-0378">Hydrolase</keyword>
<dbReference type="Gene3D" id="3.30.70.2660">
    <property type="match status" value="1"/>
</dbReference>
<dbReference type="GO" id="GO:0051607">
    <property type="term" value="P:defense response to virus"/>
    <property type="evidence" value="ECO:0007669"/>
    <property type="project" value="UniProtKB-UniRule"/>
</dbReference>
<keyword evidence="2" id="KW-0694">RNA-binding</keyword>
<dbReference type="Pfam" id="PF09704">
    <property type="entry name" value="Cas_Cas5d"/>
    <property type="match status" value="1"/>
</dbReference>
<dbReference type="PIRSF" id="PIRSF029950">
    <property type="entry name" value="Cas_CT1134"/>
    <property type="match status" value="1"/>
</dbReference>
<proteinExistence type="inferred from homology"/>
<dbReference type="GO" id="GO:0016787">
    <property type="term" value="F:hydrolase activity"/>
    <property type="evidence" value="ECO:0007669"/>
    <property type="project" value="UniProtKB-KW"/>
</dbReference>
<keyword evidence="2" id="KW-0540">Nuclease</keyword>
<accession>A0AAW9R1F6</accession>
<keyword evidence="4" id="KW-1185">Reference proteome</keyword>
<name>A0AAW9R1F6_9GAMM</name>
<gene>
    <name evidence="3" type="primary">cas5c</name>
    <name evidence="3" type="ORF">WB794_02785</name>
</gene>
<dbReference type="EC" id="3.1.-.-" evidence="2"/>
<evidence type="ECO:0000313" key="4">
    <source>
        <dbReference type="Proteomes" id="UP001364472"/>
    </source>
</evidence>
<dbReference type="NCBIfam" id="TIGR01876">
    <property type="entry name" value="cas_Cas5d"/>
    <property type="match status" value="1"/>
</dbReference>
<dbReference type="InterPro" id="IPR021124">
    <property type="entry name" value="CRISPR-assoc_prot_Cas5"/>
</dbReference>
<reference evidence="3 4" key="1">
    <citation type="journal article" date="2016" name="Antonie Van Leeuwenhoek">
        <title>Denitratimonas tolerans gen. nov., sp. nov., a denitrifying bacterium isolated from a bioreactor for tannery wastewater treatment.</title>
        <authorList>
            <person name="Han S.I."/>
            <person name="Kim J.O."/>
            <person name="Lee Y.R."/>
            <person name="Ekpeghere K.I."/>
            <person name="Koh S.C."/>
            <person name="Whang K.S."/>
        </authorList>
    </citation>
    <scope>NUCLEOTIDE SEQUENCE [LARGE SCALE GENOMIC DNA]</scope>
    <source>
        <strain evidence="3 4">KACC 17565</strain>
    </source>
</reference>
<dbReference type="AlphaFoldDB" id="A0AAW9R1F6"/>
<dbReference type="InterPro" id="IPR013422">
    <property type="entry name" value="CRISPR-assoc_prot_Cas5_N"/>
</dbReference>
<dbReference type="GO" id="GO:0003723">
    <property type="term" value="F:RNA binding"/>
    <property type="evidence" value="ECO:0007669"/>
    <property type="project" value="UniProtKB-UniRule"/>
</dbReference>
<dbReference type="Proteomes" id="UP001364472">
    <property type="component" value="Unassembled WGS sequence"/>
</dbReference>
<dbReference type="NCBIfam" id="TIGR02593">
    <property type="entry name" value="CRISPR_cas5"/>
    <property type="match status" value="1"/>
</dbReference>
<keyword evidence="2" id="KW-0255">Endonuclease</keyword>
<dbReference type="InterPro" id="IPR010155">
    <property type="entry name" value="CRISPR-assoc_prot_Cas5d"/>
</dbReference>
<keyword evidence="1 2" id="KW-0051">Antiviral defense</keyword>